<sequence>MPDYIIIGAGSGGGVLTNRLSEDPNVEVAVIEAGDWDKSPWIHMPMGYFRLMQTLQLDWGYHTVPQKHVNNRVMFVPRAKSIGGCTTVNGMIYTRGHRTDYDHWAQMGNKGWDYESILPYFRRAENWGGGGDEEVHGYDGPLATTRNPIEAEPCVAYRDACIQMGIPYNEDLNGGEQYGVGPCDGTVRDGIRSSVSRCYITPIKKRKNLTFYTKAMASRIIVKGGRAVGVEFVQGRQKKTIYADKEVILCGGAFNSPHLLQISGIGDPEHLSRIGVNTVHELPGVGRNLQDHLAGTVKQGLSKPVSLLGQTKPYAAAIALLQYYTTGKGPVAGHGVEVMSFLKTREDLVAPDVQTHFNNIMYRDHGREIINVEGCMPYFNISRPQSRGTVMAKSADPFQLPELDPNFLSVPDDLRVLRDALRMHREIIAQPAFDAIRGEEYAPGVNMQSDAELDDYIRSDCNSVYHPVGTCKMGSDDMAVVDDELRVHGLSGLRVVDASVMPTLTSGNTNAPTIMIAEKASDMILAAA</sequence>
<keyword evidence="7" id="KW-1185">Reference proteome</keyword>
<evidence type="ECO:0000256" key="4">
    <source>
        <dbReference type="ARBA" id="ARBA00022827"/>
    </source>
</evidence>
<evidence type="ECO:0000259" key="5">
    <source>
        <dbReference type="PROSITE" id="PS00624"/>
    </source>
</evidence>
<name>A0A1I3S7X8_9RHOB</name>
<dbReference type="Pfam" id="PF00732">
    <property type="entry name" value="GMC_oxred_N"/>
    <property type="match status" value="1"/>
</dbReference>
<evidence type="ECO:0000313" key="6">
    <source>
        <dbReference type="EMBL" id="SFJ53651.1"/>
    </source>
</evidence>
<protein>
    <submittedName>
        <fullName evidence="6">Choline dehydrogenase</fullName>
    </submittedName>
</protein>
<dbReference type="AlphaFoldDB" id="A0A1I3S7X8"/>
<dbReference type="NCBIfam" id="NF002550">
    <property type="entry name" value="PRK02106.1"/>
    <property type="match status" value="1"/>
</dbReference>
<comment type="cofactor">
    <cofactor evidence="1">
        <name>FAD</name>
        <dbReference type="ChEBI" id="CHEBI:57692"/>
    </cofactor>
</comment>
<dbReference type="Proteomes" id="UP000199630">
    <property type="component" value="Unassembled WGS sequence"/>
</dbReference>
<keyword evidence="4" id="KW-0274">FAD</keyword>
<evidence type="ECO:0000256" key="1">
    <source>
        <dbReference type="ARBA" id="ARBA00001974"/>
    </source>
</evidence>
<dbReference type="InterPro" id="IPR012132">
    <property type="entry name" value="GMC_OxRdtase"/>
</dbReference>
<dbReference type="SUPFAM" id="SSF51905">
    <property type="entry name" value="FAD/NAD(P)-binding domain"/>
    <property type="match status" value="1"/>
</dbReference>
<dbReference type="Gene3D" id="3.50.50.60">
    <property type="entry name" value="FAD/NAD(P)-binding domain"/>
    <property type="match status" value="1"/>
</dbReference>
<dbReference type="OrthoDB" id="9785276at2"/>
<dbReference type="PIRSF" id="PIRSF000137">
    <property type="entry name" value="Alcohol_oxidase"/>
    <property type="match status" value="1"/>
</dbReference>
<dbReference type="SUPFAM" id="SSF54373">
    <property type="entry name" value="FAD-linked reductases, C-terminal domain"/>
    <property type="match status" value="1"/>
</dbReference>
<comment type="similarity">
    <text evidence="2">Belongs to the GMC oxidoreductase family.</text>
</comment>
<keyword evidence="3" id="KW-0285">Flavoprotein</keyword>
<dbReference type="STRING" id="588602.SAMN04487991_2332"/>
<dbReference type="InterPro" id="IPR000172">
    <property type="entry name" value="GMC_OxRdtase_N"/>
</dbReference>
<dbReference type="PANTHER" id="PTHR11552:SF147">
    <property type="entry name" value="CHOLINE DEHYDROGENASE, MITOCHONDRIAL"/>
    <property type="match status" value="1"/>
</dbReference>
<dbReference type="EMBL" id="FORH01000004">
    <property type="protein sequence ID" value="SFJ53651.1"/>
    <property type="molecule type" value="Genomic_DNA"/>
</dbReference>
<feature type="domain" description="Glucose-methanol-choline oxidoreductase N-terminal" evidence="5">
    <location>
        <begin position="252"/>
        <end position="266"/>
    </location>
</feature>
<dbReference type="GO" id="GO:0050660">
    <property type="term" value="F:flavin adenine dinucleotide binding"/>
    <property type="evidence" value="ECO:0007669"/>
    <property type="project" value="InterPro"/>
</dbReference>
<evidence type="ECO:0000256" key="2">
    <source>
        <dbReference type="ARBA" id="ARBA00010790"/>
    </source>
</evidence>
<evidence type="ECO:0000256" key="3">
    <source>
        <dbReference type="ARBA" id="ARBA00022630"/>
    </source>
</evidence>
<dbReference type="PANTHER" id="PTHR11552">
    <property type="entry name" value="GLUCOSE-METHANOL-CHOLINE GMC OXIDOREDUCTASE"/>
    <property type="match status" value="1"/>
</dbReference>
<dbReference type="InterPro" id="IPR007867">
    <property type="entry name" value="GMC_OxRtase_C"/>
</dbReference>
<dbReference type="RefSeq" id="WP_090060865.1">
    <property type="nucleotide sequence ID" value="NZ_FORH01000004.1"/>
</dbReference>
<dbReference type="PROSITE" id="PS00624">
    <property type="entry name" value="GMC_OXRED_2"/>
    <property type="match status" value="1"/>
</dbReference>
<accession>A0A1I3S7X8</accession>
<organism evidence="6 7">
    <name type="scientific">Celeribacter neptunius</name>
    <dbReference type="NCBI Taxonomy" id="588602"/>
    <lineage>
        <taxon>Bacteria</taxon>
        <taxon>Pseudomonadati</taxon>
        <taxon>Pseudomonadota</taxon>
        <taxon>Alphaproteobacteria</taxon>
        <taxon>Rhodobacterales</taxon>
        <taxon>Roseobacteraceae</taxon>
        <taxon>Celeribacter</taxon>
    </lineage>
</organism>
<proteinExistence type="inferred from homology"/>
<gene>
    <name evidence="6" type="ORF">SAMN04487991_2332</name>
</gene>
<dbReference type="Gene3D" id="3.30.560.10">
    <property type="entry name" value="Glucose Oxidase, domain 3"/>
    <property type="match status" value="1"/>
</dbReference>
<evidence type="ECO:0000313" key="7">
    <source>
        <dbReference type="Proteomes" id="UP000199630"/>
    </source>
</evidence>
<dbReference type="GO" id="GO:0016614">
    <property type="term" value="F:oxidoreductase activity, acting on CH-OH group of donors"/>
    <property type="evidence" value="ECO:0007669"/>
    <property type="project" value="InterPro"/>
</dbReference>
<reference evidence="7" key="1">
    <citation type="submission" date="2016-10" db="EMBL/GenBank/DDBJ databases">
        <authorList>
            <person name="Varghese N."/>
            <person name="Submissions S."/>
        </authorList>
    </citation>
    <scope>NUCLEOTIDE SEQUENCE [LARGE SCALE GENOMIC DNA]</scope>
    <source>
        <strain evidence="7">DSM 26471</strain>
    </source>
</reference>
<dbReference type="Pfam" id="PF05199">
    <property type="entry name" value="GMC_oxred_C"/>
    <property type="match status" value="1"/>
</dbReference>
<dbReference type="InterPro" id="IPR036188">
    <property type="entry name" value="FAD/NAD-bd_sf"/>
</dbReference>